<dbReference type="PANTHER" id="PTHR43407:SF1">
    <property type="entry name" value="LENGSIN"/>
    <property type="match status" value="1"/>
</dbReference>
<dbReference type="PANTHER" id="PTHR43407">
    <property type="entry name" value="GLUTAMINE SYNTHETASE"/>
    <property type="match status" value="1"/>
</dbReference>
<reference evidence="9" key="1">
    <citation type="submission" date="2021-04" db="EMBL/GenBank/DDBJ databases">
        <authorList>
            <consortium name="Molecular Ecology Group"/>
        </authorList>
    </citation>
    <scope>NUCLEOTIDE SEQUENCE</scope>
</reference>
<evidence type="ECO:0000256" key="7">
    <source>
        <dbReference type="RuleBase" id="RU000384"/>
    </source>
</evidence>
<evidence type="ECO:0000259" key="8">
    <source>
        <dbReference type="PROSITE" id="PS51987"/>
    </source>
</evidence>
<comment type="subunit">
    <text evidence="3">Dodecamer. Interacts with BFSP2 and VIM.</text>
</comment>
<evidence type="ECO:0000256" key="4">
    <source>
        <dbReference type="ARBA" id="ARBA00039404"/>
    </source>
</evidence>
<gene>
    <name evidence="9" type="ORF">CUNI_LOCUS5311</name>
</gene>
<dbReference type="GO" id="GO:0005737">
    <property type="term" value="C:cytoplasm"/>
    <property type="evidence" value="ECO:0007669"/>
    <property type="project" value="TreeGrafter"/>
</dbReference>
<evidence type="ECO:0000256" key="3">
    <source>
        <dbReference type="ARBA" id="ARBA00038790"/>
    </source>
</evidence>
<evidence type="ECO:0000256" key="1">
    <source>
        <dbReference type="ARBA" id="ARBA00009897"/>
    </source>
</evidence>
<dbReference type="SUPFAM" id="SSF55931">
    <property type="entry name" value="Glutamine synthetase/guanido kinase"/>
    <property type="match status" value="1"/>
</dbReference>
<comment type="function">
    <text evidence="2">May act as a component of the cytoskeleton or as a chaperone for the reorganization of intermediate filament proteins during terminal differentiation in the lens. Does not seem to have enzymatic activity.</text>
</comment>
<organism evidence="9 10">
    <name type="scientific">Candidula unifasciata</name>
    <dbReference type="NCBI Taxonomy" id="100452"/>
    <lineage>
        <taxon>Eukaryota</taxon>
        <taxon>Metazoa</taxon>
        <taxon>Spiralia</taxon>
        <taxon>Lophotrochozoa</taxon>
        <taxon>Mollusca</taxon>
        <taxon>Gastropoda</taxon>
        <taxon>Heterobranchia</taxon>
        <taxon>Euthyneura</taxon>
        <taxon>Panpulmonata</taxon>
        <taxon>Eupulmonata</taxon>
        <taxon>Stylommatophora</taxon>
        <taxon>Helicina</taxon>
        <taxon>Helicoidea</taxon>
        <taxon>Geomitridae</taxon>
        <taxon>Candidula</taxon>
    </lineage>
</organism>
<protein>
    <recommendedName>
        <fullName evidence="4">Lengsin</fullName>
    </recommendedName>
    <alternativeName>
        <fullName evidence="5">Glutamate-ammonia ligase domain-containing protein 1</fullName>
    </alternativeName>
</protein>
<keyword evidence="10" id="KW-1185">Reference proteome</keyword>
<dbReference type="InterPro" id="IPR008146">
    <property type="entry name" value="Gln_synth_cat_dom"/>
</dbReference>
<evidence type="ECO:0000256" key="6">
    <source>
        <dbReference type="PROSITE-ProRule" id="PRU01331"/>
    </source>
</evidence>
<proteinExistence type="inferred from homology"/>
<dbReference type="Pfam" id="PF00120">
    <property type="entry name" value="Gln-synt_C"/>
    <property type="match status" value="1"/>
</dbReference>
<comment type="similarity">
    <text evidence="1 6 7">Belongs to the glutamine synthetase family.</text>
</comment>
<dbReference type="GO" id="GO:0004356">
    <property type="term" value="F:glutamine synthetase activity"/>
    <property type="evidence" value="ECO:0007669"/>
    <property type="project" value="InterPro"/>
</dbReference>
<dbReference type="Proteomes" id="UP000678393">
    <property type="component" value="Unassembled WGS sequence"/>
</dbReference>
<evidence type="ECO:0000313" key="10">
    <source>
        <dbReference type="Proteomes" id="UP000678393"/>
    </source>
</evidence>
<evidence type="ECO:0000256" key="2">
    <source>
        <dbReference type="ARBA" id="ARBA00037583"/>
    </source>
</evidence>
<dbReference type="Gene3D" id="3.30.590.10">
    <property type="entry name" value="Glutamine synthetase/guanido kinase, catalytic domain"/>
    <property type="match status" value="1"/>
</dbReference>
<accession>A0A8S3YS78</accession>
<name>A0A8S3YS78_9EUPU</name>
<dbReference type="AlphaFoldDB" id="A0A8S3YS78"/>
<evidence type="ECO:0000256" key="5">
    <source>
        <dbReference type="ARBA" id="ARBA00042675"/>
    </source>
</evidence>
<feature type="domain" description="GS catalytic" evidence="8">
    <location>
        <begin position="111"/>
        <end position="301"/>
    </location>
</feature>
<comment type="caution">
    <text evidence="9">The sequence shown here is derived from an EMBL/GenBank/DDBJ whole genome shotgun (WGS) entry which is preliminary data.</text>
</comment>
<dbReference type="GO" id="GO:0016020">
    <property type="term" value="C:membrane"/>
    <property type="evidence" value="ECO:0007669"/>
    <property type="project" value="TreeGrafter"/>
</dbReference>
<sequence>MASPSLDDFDFILVMIHDVHGLPKGRLMAKTRMAGIVKDGLGIYGGVCYFGIRGEVFAHEDIGYSNYGNKTLKPILSTLKPCPNLGGGKFKVGQVLCQLENLDGKLDISVPRTAAEVQIDRLRNELGLTVKSAFEIEFTVRESESKQYFGHDGKWSSINTLHDYQGLLFDLVQELSERGVAIDSLQTEYGPGQFEFTLDVAEGIQAADRTLEFKNATKTLMKSRGFEASFMTRTDLAFGVSNGFHWNHSLWTPSGQNALVDLSRPNKLSELGCHWLAGLIEHAPAMTAFCNPTVNCYRLVL</sequence>
<dbReference type="InterPro" id="IPR014746">
    <property type="entry name" value="Gln_synth/guanido_kin_cat_dom"/>
</dbReference>
<dbReference type="OrthoDB" id="77835at2759"/>
<dbReference type="PROSITE" id="PS51987">
    <property type="entry name" value="GS_CATALYTIC"/>
    <property type="match status" value="1"/>
</dbReference>
<evidence type="ECO:0000313" key="9">
    <source>
        <dbReference type="EMBL" id="CAG5119753.1"/>
    </source>
</evidence>
<dbReference type="SMART" id="SM01230">
    <property type="entry name" value="Gln-synt_C"/>
    <property type="match status" value="1"/>
</dbReference>
<dbReference type="EMBL" id="CAJHNH020000772">
    <property type="protein sequence ID" value="CAG5119753.1"/>
    <property type="molecule type" value="Genomic_DNA"/>
</dbReference>